<reference evidence="2 3" key="1">
    <citation type="submission" date="2020-03" db="EMBL/GenBank/DDBJ databases">
        <title>WGS of actinomycetes isolated from Thailand.</title>
        <authorList>
            <person name="Thawai C."/>
        </authorList>
    </citation>
    <scope>NUCLEOTIDE SEQUENCE [LARGE SCALE GENOMIC DNA]</scope>
    <source>
        <strain evidence="2 3">SBST2-5</strain>
    </source>
</reference>
<accession>A0ABX1A5X9</accession>
<sequence length="130" mass="14137">MRVIVTGSRAWPDPVRVAHELNKLYLQHGPFVLVHGACATGADAAAHHWYETAGEDLGCIEVRYPADWEQYGKKAGPIRNKEMVSKGADLVLAFPLPGGSGTQMTMELAREAGIPVQEFVHDRHTHGPAA</sequence>
<keyword evidence="3" id="KW-1185">Reference proteome</keyword>
<name>A0ABX1A5X9_9ACTN</name>
<dbReference type="Proteomes" id="UP000730591">
    <property type="component" value="Unassembled WGS sequence"/>
</dbReference>
<evidence type="ECO:0000259" key="1">
    <source>
        <dbReference type="Pfam" id="PF10686"/>
    </source>
</evidence>
<dbReference type="Pfam" id="PF10686">
    <property type="entry name" value="YAcAr"/>
    <property type="match status" value="1"/>
</dbReference>
<organism evidence="2 3">
    <name type="scientific">Streptomyces composti</name>
    <dbReference type="NCBI Taxonomy" id="2720025"/>
    <lineage>
        <taxon>Bacteria</taxon>
        <taxon>Bacillati</taxon>
        <taxon>Actinomycetota</taxon>
        <taxon>Actinomycetes</taxon>
        <taxon>Kitasatosporales</taxon>
        <taxon>Streptomycetaceae</taxon>
        <taxon>Streptomyces</taxon>
    </lineage>
</organism>
<dbReference type="InterPro" id="IPR019627">
    <property type="entry name" value="YAcAr"/>
</dbReference>
<protein>
    <submittedName>
        <fullName evidence="2">DUF2493 domain-containing protein</fullName>
    </submittedName>
</protein>
<gene>
    <name evidence="2" type="ORF">HCJ93_08270</name>
</gene>
<evidence type="ECO:0000313" key="3">
    <source>
        <dbReference type="Proteomes" id="UP000730591"/>
    </source>
</evidence>
<feature type="domain" description="YspA cpYpsA-related SLOG" evidence="1">
    <location>
        <begin position="1"/>
        <end position="71"/>
    </location>
</feature>
<dbReference type="EMBL" id="JAATEM010000008">
    <property type="protein sequence ID" value="NJP50066.1"/>
    <property type="molecule type" value="Genomic_DNA"/>
</dbReference>
<evidence type="ECO:0000313" key="2">
    <source>
        <dbReference type="EMBL" id="NJP50066.1"/>
    </source>
</evidence>
<dbReference type="RefSeq" id="WP_167992544.1">
    <property type="nucleotide sequence ID" value="NZ_JAATEM010000008.1"/>
</dbReference>
<comment type="caution">
    <text evidence="2">The sequence shown here is derived from an EMBL/GenBank/DDBJ whole genome shotgun (WGS) entry which is preliminary data.</text>
</comment>
<proteinExistence type="predicted"/>